<evidence type="ECO:0000313" key="2">
    <source>
        <dbReference type="EMBL" id="KAK4098436.1"/>
    </source>
</evidence>
<keyword evidence="3" id="KW-1185">Reference proteome</keyword>
<evidence type="ECO:0000313" key="3">
    <source>
        <dbReference type="Proteomes" id="UP001305647"/>
    </source>
</evidence>
<dbReference type="EMBL" id="MU863659">
    <property type="protein sequence ID" value="KAK4098436.1"/>
    <property type="molecule type" value="Genomic_DNA"/>
</dbReference>
<feature type="region of interest" description="Disordered" evidence="1">
    <location>
        <begin position="1"/>
        <end position="40"/>
    </location>
</feature>
<protein>
    <submittedName>
        <fullName evidence="2">Uncharacterized protein</fullName>
    </submittedName>
</protein>
<dbReference type="AlphaFoldDB" id="A0AAN6PWN9"/>
<feature type="compositionally biased region" description="Acidic residues" evidence="1">
    <location>
        <begin position="9"/>
        <end position="27"/>
    </location>
</feature>
<gene>
    <name evidence="2" type="ORF">N658DRAFT_488487</name>
</gene>
<accession>A0AAN6PWN9</accession>
<dbReference type="Proteomes" id="UP001305647">
    <property type="component" value="Unassembled WGS sequence"/>
</dbReference>
<organism evidence="2 3">
    <name type="scientific">Parathielavia hyrcaniae</name>
    <dbReference type="NCBI Taxonomy" id="113614"/>
    <lineage>
        <taxon>Eukaryota</taxon>
        <taxon>Fungi</taxon>
        <taxon>Dikarya</taxon>
        <taxon>Ascomycota</taxon>
        <taxon>Pezizomycotina</taxon>
        <taxon>Sordariomycetes</taxon>
        <taxon>Sordariomycetidae</taxon>
        <taxon>Sordariales</taxon>
        <taxon>Chaetomiaceae</taxon>
        <taxon>Parathielavia</taxon>
    </lineage>
</organism>
<proteinExistence type="predicted"/>
<reference evidence="2" key="1">
    <citation type="journal article" date="2023" name="Mol. Phylogenet. Evol.">
        <title>Genome-scale phylogeny and comparative genomics of the fungal order Sordariales.</title>
        <authorList>
            <person name="Hensen N."/>
            <person name="Bonometti L."/>
            <person name="Westerberg I."/>
            <person name="Brannstrom I.O."/>
            <person name="Guillou S."/>
            <person name="Cros-Aarteil S."/>
            <person name="Calhoun S."/>
            <person name="Haridas S."/>
            <person name="Kuo A."/>
            <person name="Mondo S."/>
            <person name="Pangilinan J."/>
            <person name="Riley R."/>
            <person name="LaButti K."/>
            <person name="Andreopoulos B."/>
            <person name="Lipzen A."/>
            <person name="Chen C."/>
            <person name="Yan M."/>
            <person name="Daum C."/>
            <person name="Ng V."/>
            <person name="Clum A."/>
            <person name="Steindorff A."/>
            <person name="Ohm R.A."/>
            <person name="Martin F."/>
            <person name="Silar P."/>
            <person name="Natvig D.O."/>
            <person name="Lalanne C."/>
            <person name="Gautier V."/>
            <person name="Ament-Velasquez S.L."/>
            <person name="Kruys A."/>
            <person name="Hutchinson M.I."/>
            <person name="Powell A.J."/>
            <person name="Barry K."/>
            <person name="Miller A.N."/>
            <person name="Grigoriev I.V."/>
            <person name="Debuchy R."/>
            <person name="Gladieux P."/>
            <person name="Hiltunen Thoren M."/>
            <person name="Johannesson H."/>
        </authorList>
    </citation>
    <scope>NUCLEOTIDE SEQUENCE</scope>
    <source>
        <strain evidence="2">CBS 757.83</strain>
    </source>
</reference>
<name>A0AAN6PWN9_9PEZI</name>
<comment type="caution">
    <text evidence="2">The sequence shown here is derived from an EMBL/GenBank/DDBJ whole genome shotgun (WGS) entry which is preliminary data.</text>
</comment>
<reference evidence="2" key="2">
    <citation type="submission" date="2023-05" db="EMBL/GenBank/DDBJ databases">
        <authorList>
            <consortium name="Lawrence Berkeley National Laboratory"/>
            <person name="Steindorff A."/>
            <person name="Hensen N."/>
            <person name="Bonometti L."/>
            <person name="Westerberg I."/>
            <person name="Brannstrom I.O."/>
            <person name="Guillou S."/>
            <person name="Cros-Aarteil S."/>
            <person name="Calhoun S."/>
            <person name="Haridas S."/>
            <person name="Kuo A."/>
            <person name="Mondo S."/>
            <person name="Pangilinan J."/>
            <person name="Riley R."/>
            <person name="Labutti K."/>
            <person name="Andreopoulos B."/>
            <person name="Lipzen A."/>
            <person name="Chen C."/>
            <person name="Yanf M."/>
            <person name="Daum C."/>
            <person name="Ng V."/>
            <person name="Clum A."/>
            <person name="Ohm R."/>
            <person name="Martin F."/>
            <person name="Silar P."/>
            <person name="Natvig D."/>
            <person name="Lalanne C."/>
            <person name="Gautier V."/>
            <person name="Ament-Velasquez S.L."/>
            <person name="Kruys A."/>
            <person name="Hutchinson M.I."/>
            <person name="Powell A.J."/>
            <person name="Barry K."/>
            <person name="Miller A.N."/>
            <person name="Grigoriev I.V."/>
            <person name="Debuchy R."/>
            <person name="Gladieux P."/>
            <person name="Thoren M.H."/>
            <person name="Johannesson H."/>
        </authorList>
    </citation>
    <scope>NUCLEOTIDE SEQUENCE</scope>
    <source>
        <strain evidence="2">CBS 757.83</strain>
    </source>
</reference>
<evidence type="ECO:0000256" key="1">
    <source>
        <dbReference type="SAM" id="MobiDB-lite"/>
    </source>
</evidence>
<feature type="compositionally biased region" description="Basic and acidic residues" evidence="1">
    <location>
        <begin position="28"/>
        <end position="40"/>
    </location>
</feature>
<sequence length="325" mass="35614">MCQPPFPNGDDDDDEEDEEDEEDEDAETADKSAKRPKCDGGESCLCNKPAEEHPDHVWNACFGTRTCSDMYTFNDHEGYGVLEVLQNLILDFEEAVGNHKEQWAVCEALAIFLATDMAAPVTQIDDGDTCDDTHQLIGRLFMSMLAQLEGKKLLSKDSEIVNLGLVMALFMDLARSVRDYGLLEESNEESLGPAKEKKHWEPHAFDGQILAYARKYDIDLVGPHNIDETVAAADGDADLPAEGSVGGKADPYGFAKALKKYKTQRGGICAFLTGTKSSKTPIGGDNLDITTWTSAKRKSKAFDKRDPLGKKEIDALKEGLVLSIG</sequence>